<sequence length="63" mass="6497">MGDELAVVSGGKLIKSPTGLPAGWIPGPTKGRLKVVQLFGKDFAVGKLIDGQGPKPADLLMKP</sequence>
<evidence type="ECO:0000313" key="2">
    <source>
        <dbReference type="Proteomes" id="UP000288096"/>
    </source>
</evidence>
<gene>
    <name evidence="1" type="ORF">DENIS_3435</name>
</gene>
<protein>
    <submittedName>
        <fullName evidence="1">Uncharacterized protein</fullName>
    </submittedName>
</protein>
<comment type="caution">
    <text evidence="1">The sequence shown here is derived from an EMBL/GenBank/DDBJ whole genome shotgun (WGS) entry which is preliminary data.</text>
</comment>
<organism evidence="1 2">
    <name type="scientific">Desulfonema ishimotonii</name>
    <dbReference type="NCBI Taxonomy" id="45657"/>
    <lineage>
        <taxon>Bacteria</taxon>
        <taxon>Pseudomonadati</taxon>
        <taxon>Thermodesulfobacteriota</taxon>
        <taxon>Desulfobacteria</taxon>
        <taxon>Desulfobacterales</taxon>
        <taxon>Desulfococcaceae</taxon>
        <taxon>Desulfonema</taxon>
    </lineage>
</organism>
<name>A0A401FZV1_9BACT</name>
<accession>A0A401FZV1</accession>
<dbReference type="EMBL" id="BEXT01000001">
    <property type="protein sequence ID" value="GBC62463.1"/>
    <property type="molecule type" value="Genomic_DNA"/>
</dbReference>
<reference evidence="2" key="1">
    <citation type="submission" date="2017-11" db="EMBL/GenBank/DDBJ databases">
        <authorList>
            <person name="Watanabe M."/>
            <person name="Kojima H."/>
        </authorList>
    </citation>
    <scope>NUCLEOTIDE SEQUENCE [LARGE SCALE GENOMIC DNA]</scope>
    <source>
        <strain evidence="2">Tokyo 01</strain>
    </source>
</reference>
<dbReference type="AlphaFoldDB" id="A0A401FZV1"/>
<proteinExistence type="predicted"/>
<evidence type="ECO:0000313" key="1">
    <source>
        <dbReference type="EMBL" id="GBC62463.1"/>
    </source>
</evidence>
<reference evidence="2" key="2">
    <citation type="submission" date="2019-01" db="EMBL/GenBank/DDBJ databases">
        <title>Genome sequence of Desulfonema ishimotonii strain Tokyo 01.</title>
        <authorList>
            <person name="Fukui M."/>
        </authorList>
    </citation>
    <scope>NUCLEOTIDE SEQUENCE [LARGE SCALE GENOMIC DNA]</scope>
    <source>
        <strain evidence="2">Tokyo 01</strain>
    </source>
</reference>
<dbReference type="Proteomes" id="UP000288096">
    <property type="component" value="Unassembled WGS sequence"/>
</dbReference>
<dbReference type="RefSeq" id="WP_124329625.1">
    <property type="nucleotide sequence ID" value="NZ_BEXT01000001.1"/>
</dbReference>
<keyword evidence="2" id="KW-1185">Reference proteome</keyword>